<dbReference type="AlphaFoldDB" id="A0A2M3ZS54"/>
<evidence type="ECO:0000313" key="1">
    <source>
        <dbReference type="EMBL" id="MBW31359.1"/>
    </source>
</evidence>
<organism evidence="1">
    <name type="scientific">Anopheles braziliensis</name>
    <dbReference type="NCBI Taxonomy" id="58242"/>
    <lineage>
        <taxon>Eukaryota</taxon>
        <taxon>Metazoa</taxon>
        <taxon>Ecdysozoa</taxon>
        <taxon>Arthropoda</taxon>
        <taxon>Hexapoda</taxon>
        <taxon>Insecta</taxon>
        <taxon>Pterygota</taxon>
        <taxon>Neoptera</taxon>
        <taxon>Endopterygota</taxon>
        <taxon>Diptera</taxon>
        <taxon>Nematocera</taxon>
        <taxon>Culicoidea</taxon>
        <taxon>Culicidae</taxon>
        <taxon>Anophelinae</taxon>
        <taxon>Anopheles</taxon>
    </lineage>
</organism>
<name>A0A2M3ZS54_9DIPT</name>
<dbReference type="EMBL" id="GGFM01010608">
    <property type="protein sequence ID" value="MBW31359.1"/>
    <property type="molecule type" value="Transcribed_RNA"/>
</dbReference>
<protein>
    <submittedName>
        <fullName evidence="1">Putative secreted peptide</fullName>
    </submittedName>
</protein>
<reference evidence="1" key="1">
    <citation type="submission" date="2018-01" db="EMBL/GenBank/DDBJ databases">
        <title>An insight into the sialome of Amazonian anophelines.</title>
        <authorList>
            <person name="Ribeiro J.M."/>
            <person name="Scarpassa V."/>
            <person name="Calvo E."/>
        </authorList>
    </citation>
    <scope>NUCLEOTIDE SEQUENCE</scope>
    <source>
        <tissue evidence="1">Salivary glands</tissue>
    </source>
</reference>
<accession>A0A2M3ZS54</accession>
<proteinExistence type="predicted"/>
<sequence>MAKKRRRLITVVGRSISLIACTRFGRGRIPCPVTRWPRNVISVRPNSHFAVLIERLCSLRRVNNDLRCSRCSVTDREATIMSSTYGNAKSKPLRVWCIIR</sequence>